<evidence type="ECO:0000256" key="5">
    <source>
        <dbReference type="ARBA" id="ARBA00023136"/>
    </source>
</evidence>
<name>I0IGL4_PHYMF</name>
<dbReference type="KEGG" id="phm:PSMK_22430"/>
<dbReference type="AlphaFoldDB" id="I0IGL4"/>
<dbReference type="HOGENOM" id="CLU_096384_0_0_0"/>
<evidence type="ECO:0000256" key="2">
    <source>
        <dbReference type="ARBA" id="ARBA00022692"/>
    </source>
</evidence>
<keyword evidence="2 6" id="KW-0812">Transmembrane</keyword>
<dbReference type="InterPro" id="IPR036163">
    <property type="entry name" value="HMA_dom_sf"/>
</dbReference>
<feature type="domain" description="HMA" evidence="7">
    <location>
        <begin position="1"/>
        <end position="66"/>
    </location>
</feature>
<dbReference type="GO" id="GO:0046872">
    <property type="term" value="F:metal ion binding"/>
    <property type="evidence" value="ECO:0007669"/>
    <property type="project" value="UniProtKB-KW"/>
</dbReference>
<dbReference type="InterPro" id="IPR017969">
    <property type="entry name" value="Heavy-metal-associated_CS"/>
</dbReference>
<dbReference type="Pfam" id="PF00403">
    <property type="entry name" value="HMA"/>
    <property type="match status" value="1"/>
</dbReference>
<dbReference type="EMBL" id="AP012338">
    <property type="protein sequence ID" value="BAM04402.1"/>
    <property type="molecule type" value="Genomic_DNA"/>
</dbReference>
<organism evidence="8 9">
    <name type="scientific">Phycisphaera mikurensis (strain NBRC 102666 / KCTC 22515 / FYK2301M01)</name>
    <dbReference type="NCBI Taxonomy" id="1142394"/>
    <lineage>
        <taxon>Bacteria</taxon>
        <taxon>Pseudomonadati</taxon>
        <taxon>Planctomycetota</taxon>
        <taxon>Phycisphaerae</taxon>
        <taxon>Phycisphaerales</taxon>
        <taxon>Phycisphaeraceae</taxon>
        <taxon>Phycisphaera</taxon>
    </lineage>
</organism>
<dbReference type="InterPro" id="IPR006121">
    <property type="entry name" value="HMA_dom"/>
</dbReference>
<dbReference type="GO" id="GO:0030416">
    <property type="term" value="P:methylamine metabolic process"/>
    <property type="evidence" value="ECO:0007669"/>
    <property type="project" value="InterPro"/>
</dbReference>
<dbReference type="PROSITE" id="PS50846">
    <property type="entry name" value="HMA_2"/>
    <property type="match status" value="1"/>
</dbReference>
<accession>I0IGL4</accession>
<feature type="transmembrane region" description="Helical" evidence="6">
    <location>
        <begin position="154"/>
        <end position="175"/>
    </location>
</feature>
<keyword evidence="4 6" id="KW-1133">Transmembrane helix</keyword>
<dbReference type="GO" id="GO:0016020">
    <property type="term" value="C:membrane"/>
    <property type="evidence" value="ECO:0007669"/>
    <property type="project" value="UniProtKB-SubCell"/>
</dbReference>
<dbReference type="STRING" id="1142394.PSMK_22430"/>
<sequence>MKHDYAVTGMHCASCVAKIQDALNRVDGVEGATVTLDPPRASVRMDRHVPLEELDDAVAGAGAYHLAEASAETPAASPPPEAEPSLFPLYLIVGYLLAVVLAVAAATGRWEAMPMMRHFMAGFFLVFSFFKLLDLPGFVSTFRGYDLFARRSKAYAYAYPFVELALGFAYLLALFPVVTNAMTLAIMGFGAVGVLRALLGKQSIRCACLGTALNLPMTRATLIENLTMAAMAAVMLVLWLAD</sequence>
<protein>
    <submittedName>
        <fullName evidence="8">Hypothetical membrane protein</fullName>
    </submittedName>
</protein>
<feature type="transmembrane region" description="Helical" evidence="6">
    <location>
        <begin position="181"/>
        <end position="199"/>
    </location>
</feature>
<gene>
    <name evidence="8" type="ordered locus">PSMK_22430</name>
</gene>
<dbReference type="eggNOG" id="COG2608">
    <property type="taxonomic scope" value="Bacteria"/>
</dbReference>
<feature type="transmembrane region" description="Helical" evidence="6">
    <location>
        <begin position="87"/>
        <end position="107"/>
    </location>
</feature>
<dbReference type="CDD" id="cd00371">
    <property type="entry name" value="HMA"/>
    <property type="match status" value="1"/>
</dbReference>
<feature type="transmembrane region" description="Helical" evidence="6">
    <location>
        <begin position="119"/>
        <end position="142"/>
    </location>
</feature>
<dbReference type="PROSITE" id="PS01047">
    <property type="entry name" value="HMA_1"/>
    <property type="match status" value="1"/>
</dbReference>
<dbReference type="SUPFAM" id="SSF55008">
    <property type="entry name" value="HMA, heavy metal-associated domain"/>
    <property type="match status" value="1"/>
</dbReference>
<evidence type="ECO:0000313" key="8">
    <source>
        <dbReference type="EMBL" id="BAM04402.1"/>
    </source>
</evidence>
<dbReference type="RefSeq" id="WP_014437620.1">
    <property type="nucleotide sequence ID" value="NC_017080.1"/>
</dbReference>
<dbReference type="Pfam" id="PF07291">
    <property type="entry name" value="MauE"/>
    <property type="match status" value="1"/>
</dbReference>
<keyword evidence="9" id="KW-1185">Reference proteome</keyword>
<keyword evidence="5 6" id="KW-0472">Membrane</keyword>
<dbReference type="InterPro" id="IPR009908">
    <property type="entry name" value="Methylamine_util_MauE"/>
</dbReference>
<proteinExistence type="predicted"/>
<dbReference type="Gene3D" id="3.30.70.100">
    <property type="match status" value="1"/>
</dbReference>
<dbReference type="Proteomes" id="UP000007881">
    <property type="component" value="Chromosome"/>
</dbReference>
<evidence type="ECO:0000313" key="9">
    <source>
        <dbReference type="Proteomes" id="UP000007881"/>
    </source>
</evidence>
<reference evidence="8 9" key="1">
    <citation type="submission" date="2012-02" db="EMBL/GenBank/DDBJ databases">
        <title>Complete genome sequence of Phycisphaera mikurensis NBRC 102666.</title>
        <authorList>
            <person name="Ankai A."/>
            <person name="Hosoyama A."/>
            <person name="Terui Y."/>
            <person name="Sekine M."/>
            <person name="Fukai R."/>
            <person name="Kato Y."/>
            <person name="Nakamura S."/>
            <person name="Yamada-Narita S."/>
            <person name="Kawakoshi A."/>
            <person name="Fukunaga Y."/>
            <person name="Yamazaki S."/>
            <person name="Fujita N."/>
        </authorList>
    </citation>
    <scope>NUCLEOTIDE SEQUENCE [LARGE SCALE GENOMIC DNA]</scope>
    <source>
        <strain evidence="9">NBRC 102666 / KCTC 22515 / FYK2301M01</strain>
    </source>
</reference>
<evidence type="ECO:0000256" key="3">
    <source>
        <dbReference type="ARBA" id="ARBA00022723"/>
    </source>
</evidence>
<feature type="transmembrane region" description="Helical" evidence="6">
    <location>
        <begin position="220"/>
        <end position="241"/>
    </location>
</feature>
<keyword evidence="3" id="KW-0479">Metal-binding</keyword>
<dbReference type="OrthoDB" id="9813965at2"/>
<comment type="subcellular location">
    <subcellularLocation>
        <location evidence="1">Membrane</location>
        <topology evidence="1">Multi-pass membrane protein</topology>
    </subcellularLocation>
</comment>
<evidence type="ECO:0000256" key="6">
    <source>
        <dbReference type="SAM" id="Phobius"/>
    </source>
</evidence>
<evidence type="ECO:0000256" key="1">
    <source>
        <dbReference type="ARBA" id="ARBA00004141"/>
    </source>
</evidence>
<evidence type="ECO:0000259" key="7">
    <source>
        <dbReference type="PROSITE" id="PS50846"/>
    </source>
</evidence>
<evidence type="ECO:0000256" key="4">
    <source>
        <dbReference type="ARBA" id="ARBA00022989"/>
    </source>
</evidence>